<accession>A0ABQ2PHB9</accession>
<dbReference type="InterPro" id="IPR041166">
    <property type="entry name" value="Rubredoxin_2"/>
</dbReference>
<feature type="short sequence motif" description="RadA KNRFG motif" evidence="12">
    <location>
        <begin position="250"/>
        <end position="254"/>
    </location>
</feature>
<evidence type="ECO:0000256" key="8">
    <source>
        <dbReference type="ARBA" id="ARBA00023016"/>
    </source>
</evidence>
<comment type="function">
    <text evidence="14">DNA-dependent ATPase involved in processing of recombination intermediates, plays a role in repairing DNA breaks. Stimulates the branch migration of RecA-mediated strand transfer reactions, allowing the 3' invading strand to extend heteroduplex DNA faster. Binds ssDNA in the presence of ADP but not other nucleotides, has ATPase activity that is stimulated by ssDNA and various branched DNA structures, but inhibited by SSB. Does not have RecA's homology-searching function.</text>
</comment>
<evidence type="ECO:0000256" key="14">
    <source>
        <dbReference type="RuleBase" id="RU003555"/>
    </source>
</evidence>
<dbReference type="PROSITE" id="PS50162">
    <property type="entry name" value="RECA_2"/>
    <property type="match status" value="1"/>
</dbReference>
<evidence type="ECO:0000259" key="15">
    <source>
        <dbReference type="PROSITE" id="PS50162"/>
    </source>
</evidence>
<feature type="domain" description="RecA family profile 1" evidence="15">
    <location>
        <begin position="65"/>
        <end position="213"/>
    </location>
</feature>
<dbReference type="InterPro" id="IPR020588">
    <property type="entry name" value="RecA_ATP-bd"/>
</dbReference>
<feature type="binding site" evidence="12">
    <location>
        <begin position="94"/>
        <end position="101"/>
    </location>
    <ligand>
        <name>ATP</name>
        <dbReference type="ChEBI" id="CHEBI:30616"/>
    </ligand>
</feature>
<evidence type="ECO:0000256" key="4">
    <source>
        <dbReference type="ARBA" id="ARBA00022771"/>
    </source>
</evidence>
<proteinExistence type="inferred from homology"/>
<keyword evidence="8 12" id="KW-0346">Stress response</keyword>
<dbReference type="InterPro" id="IPR003593">
    <property type="entry name" value="AAA+_ATPase"/>
</dbReference>
<dbReference type="PANTHER" id="PTHR32472">
    <property type="entry name" value="DNA REPAIR PROTEIN RADA"/>
    <property type="match status" value="1"/>
</dbReference>
<dbReference type="EMBL" id="BMLY01000001">
    <property type="protein sequence ID" value="GGP24776.1"/>
    <property type="molecule type" value="Genomic_DNA"/>
</dbReference>
<evidence type="ECO:0000256" key="13">
    <source>
        <dbReference type="NCBIfam" id="TIGR00416"/>
    </source>
</evidence>
<evidence type="ECO:0000256" key="7">
    <source>
        <dbReference type="ARBA" id="ARBA00022840"/>
    </source>
</evidence>
<keyword evidence="3 12" id="KW-0227">DNA damage</keyword>
<keyword evidence="1 12" id="KW-0479">Metal-binding</keyword>
<evidence type="ECO:0000256" key="3">
    <source>
        <dbReference type="ARBA" id="ARBA00022763"/>
    </source>
</evidence>
<evidence type="ECO:0000256" key="9">
    <source>
        <dbReference type="ARBA" id="ARBA00023125"/>
    </source>
</evidence>
<keyword evidence="7 12" id="KW-0067">ATP-binding</keyword>
<keyword evidence="6 14" id="KW-0862">Zinc</keyword>
<name>A0ABQ2PHB9_9NEIS</name>
<evidence type="ECO:0000256" key="1">
    <source>
        <dbReference type="ARBA" id="ARBA00022723"/>
    </source>
</evidence>
<evidence type="ECO:0000256" key="5">
    <source>
        <dbReference type="ARBA" id="ARBA00022801"/>
    </source>
</evidence>
<sequence>MSKIKSQYVCQSCGGTSPKWQGQCPHCGDWNSLTEAVAQSSAPARFQSLAADGAIRQLSDVDAVELPRTPTTLAELDRVLGGGLVPGGVVLIGGDPGIGKSTLLLQALTQMSAGVRVLYVSGEESAEQIALRARRLQLANAPVGLLPEINLEKILVTLEREKPQVVVIDSIQTLYSEALSSAPGSVAQVRECSAQLTRAAKRSGISILLVGHVTKEGALAGPRVLEHIVDAVLYFEGDTHSSFRLIRAIKNRFGAVNELGVFAMTDRGLKEVTNPSALFLSQHREPVPGSCVLVTQEGTRPMLVEIQALVDDTHAPQPKRLGVGIEQNRLALLLAVLHRHAGIAVFDQDVFINAVGGVRINEPAADLAILLAIVSSLKDRPLPEKLVIFGEVGLAGEVRPVQRGQERLREAAKLGFTHAIVPHANRPRQPIEGMTVTAVERLSDAVGAAL</sequence>
<feature type="region of interest" description="Lon-protease-like" evidence="12">
    <location>
        <begin position="349"/>
        <end position="450"/>
    </location>
</feature>
<dbReference type="HAMAP" id="MF_01498">
    <property type="entry name" value="RadA_bact"/>
    <property type="match status" value="1"/>
</dbReference>
<evidence type="ECO:0000256" key="12">
    <source>
        <dbReference type="HAMAP-Rule" id="MF_01498"/>
    </source>
</evidence>
<organism evidence="16 17">
    <name type="scientific">Silvimonas amylolytica</name>
    <dbReference type="NCBI Taxonomy" id="449663"/>
    <lineage>
        <taxon>Bacteria</taxon>
        <taxon>Pseudomonadati</taxon>
        <taxon>Pseudomonadota</taxon>
        <taxon>Betaproteobacteria</taxon>
        <taxon>Neisseriales</taxon>
        <taxon>Chitinibacteraceae</taxon>
        <taxon>Silvimonas</taxon>
    </lineage>
</organism>
<dbReference type="Gene3D" id="3.40.50.300">
    <property type="entry name" value="P-loop containing nucleotide triphosphate hydrolases"/>
    <property type="match status" value="1"/>
</dbReference>
<dbReference type="Gene3D" id="3.30.230.10">
    <property type="match status" value="1"/>
</dbReference>
<dbReference type="InterPro" id="IPR004504">
    <property type="entry name" value="DNA_repair_RadA"/>
</dbReference>
<dbReference type="RefSeq" id="WP_188688573.1">
    <property type="nucleotide sequence ID" value="NZ_BMLY01000001.1"/>
</dbReference>
<keyword evidence="2 12" id="KW-0547">Nucleotide-binding</keyword>
<evidence type="ECO:0000256" key="6">
    <source>
        <dbReference type="ARBA" id="ARBA00022833"/>
    </source>
</evidence>
<evidence type="ECO:0000256" key="10">
    <source>
        <dbReference type="ARBA" id="ARBA00023204"/>
    </source>
</evidence>
<dbReference type="PRINTS" id="PR01874">
    <property type="entry name" value="DNAREPAIRADA"/>
</dbReference>
<reference evidence="17" key="1">
    <citation type="journal article" date="2019" name="Int. J. Syst. Evol. Microbiol.">
        <title>The Global Catalogue of Microorganisms (GCM) 10K type strain sequencing project: providing services to taxonomists for standard genome sequencing and annotation.</title>
        <authorList>
            <consortium name="The Broad Institute Genomics Platform"/>
            <consortium name="The Broad Institute Genome Sequencing Center for Infectious Disease"/>
            <person name="Wu L."/>
            <person name="Ma J."/>
        </authorList>
    </citation>
    <scope>NUCLEOTIDE SEQUENCE [LARGE SCALE GENOMIC DNA]</scope>
    <source>
        <strain evidence="17">CGMCC 1.8860</strain>
    </source>
</reference>
<keyword evidence="4 14" id="KW-0863">Zinc-finger</keyword>
<dbReference type="Pfam" id="PF13481">
    <property type="entry name" value="AAA_25"/>
    <property type="match status" value="1"/>
</dbReference>
<dbReference type="Proteomes" id="UP000621859">
    <property type="component" value="Unassembled WGS sequence"/>
</dbReference>
<comment type="function">
    <text evidence="11">Can catalyze the hydrolysis of ATP in the presence of single-stranded DNA, the ATP-dependent uptake of single-stranded DNA by duplex DNA, and the ATP-dependent hybridization of homologous single-stranded DNAs. It interacts with LexA causing its activation and leading to its autocatalytic cleavage.</text>
</comment>
<dbReference type="InterPro" id="IPR014721">
    <property type="entry name" value="Ribsml_uS5_D2-typ_fold_subgr"/>
</dbReference>
<comment type="caution">
    <text evidence="16">The sequence shown here is derived from an EMBL/GenBank/DDBJ whole genome shotgun (WGS) entry which is preliminary data.</text>
</comment>
<dbReference type="SUPFAM" id="SSF54211">
    <property type="entry name" value="Ribosomal protein S5 domain 2-like"/>
    <property type="match status" value="1"/>
</dbReference>
<evidence type="ECO:0000256" key="2">
    <source>
        <dbReference type="ARBA" id="ARBA00022741"/>
    </source>
</evidence>
<dbReference type="SMART" id="SM00382">
    <property type="entry name" value="AAA"/>
    <property type="match status" value="1"/>
</dbReference>
<protein>
    <recommendedName>
        <fullName evidence="12 13">DNA repair protein RadA</fullName>
    </recommendedName>
</protein>
<dbReference type="Pfam" id="PF13541">
    <property type="entry name" value="ChlI"/>
    <property type="match status" value="1"/>
</dbReference>
<evidence type="ECO:0000313" key="16">
    <source>
        <dbReference type="EMBL" id="GGP24776.1"/>
    </source>
</evidence>
<comment type="function">
    <text evidence="12">Plays a role in repairing double-strand DNA breaks, probably involving stabilizing or processing branched DNA or blocked replication forks.</text>
</comment>
<dbReference type="SUPFAM" id="SSF52540">
    <property type="entry name" value="P-loop containing nucleoside triphosphate hydrolases"/>
    <property type="match status" value="1"/>
</dbReference>
<comment type="domain">
    <text evidence="12">The middle region has homology to RecA with ATPase motifs including the RadA KNRFG motif, while the C-terminus is homologous to Lon protease.</text>
</comment>
<dbReference type="InterPro" id="IPR027417">
    <property type="entry name" value="P-loop_NTPase"/>
</dbReference>
<dbReference type="NCBIfam" id="TIGR00416">
    <property type="entry name" value="sms"/>
    <property type="match status" value="1"/>
</dbReference>
<keyword evidence="10 12" id="KW-0234">DNA repair</keyword>
<dbReference type="Pfam" id="PF18073">
    <property type="entry name" value="Zn_ribbon_LapB"/>
    <property type="match status" value="1"/>
</dbReference>
<dbReference type="CDD" id="cd01121">
    <property type="entry name" value="RadA_SMS_N"/>
    <property type="match status" value="1"/>
</dbReference>
<keyword evidence="17" id="KW-1185">Reference proteome</keyword>
<keyword evidence="5" id="KW-0378">Hydrolase</keyword>
<evidence type="ECO:0000313" key="17">
    <source>
        <dbReference type="Proteomes" id="UP000621859"/>
    </source>
</evidence>
<dbReference type="PANTHER" id="PTHR32472:SF10">
    <property type="entry name" value="DNA REPAIR PROTEIN RADA-LIKE PROTEIN"/>
    <property type="match status" value="1"/>
</dbReference>
<comment type="similarity">
    <text evidence="12 14">Belongs to the RecA family. RadA subfamily.</text>
</comment>
<keyword evidence="9 12" id="KW-0238">DNA-binding</keyword>
<gene>
    <name evidence="12 16" type="primary">radA</name>
    <name evidence="16" type="ORF">GCM10010971_05950</name>
</gene>
<dbReference type="InterPro" id="IPR020568">
    <property type="entry name" value="Ribosomal_Su5_D2-typ_SF"/>
</dbReference>
<evidence type="ECO:0000256" key="11">
    <source>
        <dbReference type="ARBA" id="ARBA00025580"/>
    </source>
</evidence>